<evidence type="ECO:0000313" key="2">
    <source>
        <dbReference type="Proteomes" id="UP000182985"/>
    </source>
</evidence>
<dbReference type="EMBL" id="MOEC01000017">
    <property type="protein sequence ID" value="OIS92316.1"/>
    <property type="molecule type" value="Genomic_DNA"/>
</dbReference>
<accession>A0A1J6HHB6</accession>
<proteinExistence type="predicted"/>
<dbReference type="Proteomes" id="UP000182985">
    <property type="component" value="Unassembled WGS sequence"/>
</dbReference>
<name>A0A1J6HHB6_9HYPH</name>
<protein>
    <submittedName>
        <fullName evidence="1">Uncharacterized protein</fullName>
    </submittedName>
</protein>
<dbReference type="AlphaFoldDB" id="A0A1J6HHB6"/>
<organism evidence="1 2">
    <name type="scientific">Brucella cytisi</name>
    <dbReference type="NCBI Taxonomy" id="407152"/>
    <lineage>
        <taxon>Bacteria</taxon>
        <taxon>Pseudomonadati</taxon>
        <taxon>Pseudomonadota</taxon>
        <taxon>Alphaproteobacteria</taxon>
        <taxon>Hyphomicrobiales</taxon>
        <taxon>Brucellaceae</taxon>
        <taxon>Brucella/Ochrobactrum group</taxon>
        <taxon>Brucella</taxon>
    </lineage>
</organism>
<comment type="caution">
    <text evidence="1">The sequence shown here is derived from an EMBL/GenBank/DDBJ whole genome shotgun (WGS) entry which is preliminary data.</text>
</comment>
<gene>
    <name evidence="1" type="ORF">BLA27_16535</name>
</gene>
<evidence type="ECO:0000313" key="1">
    <source>
        <dbReference type="EMBL" id="OIS92316.1"/>
    </source>
</evidence>
<keyword evidence="2" id="KW-1185">Reference proteome</keyword>
<reference evidence="1 2" key="1">
    <citation type="submission" date="2016-10" db="EMBL/GenBank/DDBJ databases">
        <title>The Draft Genome Sequence of the Potato Rhizosphere Bacteria Ochrobactrum sp. IPA7.2.</title>
        <authorList>
            <person name="Gogoleva N.E."/>
            <person name="Khlopko Y.A."/>
            <person name="Burygin G.L."/>
            <person name="Plotnikov A.O."/>
        </authorList>
    </citation>
    <scope>NUCLEOTIDE SEQUENCE [LARGE SCALE GENOMIC DNA]</scope>
    <source>
        <strain evidence="1 2">IPA7.2</strain>
    </source>
</reference>
<sequence>MWSVRFCAGPSDSKTMGFASKTYWTSFQAALAVRATSSGPRRRAVILMSVFKDFGIGFRLAFRRQD</sequence>